<evidence type="ECO:0000313" key="1">
    <source>
        <dbReference type="EMBL" id="GIP51865.1"/>
    </source>
</evidence>
<dbReference type="Proteomes" id="UP000679992">
    <property type="component" value="Unassembled WGS sequence"/>
</dbReference>
<evidence type="ECO:0000313" key="2">
    <source>
        <dbReference type="Proteomes" id="UP000679992"/>
    </source>
</evidence>
<proteinExistence type="predicted"/>
<dbReference type="RefSeq" id="WP_213653921.1">
    <property type="nucleotide sequence ID" value="NZ_BOSL01000002.1"/>
</dbReference>
<name>A0ABQ4M8W5_9BACL</name>
<accession>A0ABQ4M8W5</accession>
<comment type="caution">
    <text evidence="1">The sequence shown here is derived from an EMBL/GenBank/DDBJ whole genome shotgun (WGS) entry which is preliminary data.</text>
</comment>
<organism evidence="1 2">
    <name type="scientific">Paenibacillus vini</name>
    <dbReference type="NCBI Taxonomy" id="1476024"/>
    <lineage>
        <taxon>Bacteria</taxon>
        <taxon>Bacillati</taxon>
        <taxon>Bacillota</taxon>
        <taxon>Bacilli</taxon>
        <taxon>Bacillales</taxon>
        <taxon>Paenibacillaceae</taxon>
        <taxon>Paenibacillus</taxon>
    </lineage>
</organism>
<gene>
    <name evidence="1" type="ORF">J42TS3_09000</name>
</gene>
<dbReference type="EMBL" id="BOSL01000002">
    <property type="protein sequence ID" value="GIP51865.1"/>
    <property type="molecule type" value="Genomic_DNA"/>
</dbReference>
<reference evidence="1 2" key="1">
    <citation type="submission" date="2021-03" db="EMBL/GenBank/DDBJ databases">
        <title>Antimicrobial resistance genes in bacteria isolated from Japanese honey, and their potential for conferring macrolide and lincosamide resistance in the American foulbrood pathogen Paenibacillus larvae.</title>
        <authorList>
            <person name="Okamoto M."/>
            <person name="Kumagai M."/>
            <person name="Kanamori H."/>
            <person name="Takamatsu D."/>
        </authorList>
    </citation>
    <scope>NUCLEOTIDE SEQUENCE [LARGE SCALE GENOMIC DNA]</scope>
    <source>
        <strain evidence="1 2">J42TS3</strain>
    </source>
</reference>
<evidence type="ECO:0008006" key="3">
    <source>
        <dbReference type="Google" id="ProtNLM"/>
    </source>
</evidence>
<protein>
    <recommendedName>
        <fullName evidence="3">YgiT-type zinc finger domain-containing protein</fullName>
    </recommendedName>
</protein>
<sequence>MRKLCRCGQNMNLGFRLVIFENKFQVDRVPILECEECNYYEVLPSFKADVIDLLSQLKEQGESVRVYFTEMNELADVLYGLSSQAAKLDPSAFRVLLEQSCNERINLLLDIYGCAQKLGDTAWMNEIAVRLAPLSKFVKKGQSLSAK</sequence>
<keyword evidence="2" id="KW-1185">Reference proteome</keyword>